<gene>
    <name evidence="2" type="ORF">LTR97_000107</name>
</gene>
<proteinExistence type="predicted"/>
<protein>
    <submittedName>
        <fullName evidence="2">Uncharacterized protein</fullName>
    </submittedName>
</protein>
<dbReference type="Proteomes" id="UP001310594">
    <property type="component" value="Unassembled WGS sequence"/>
</dbReference>
<dbReference type="EMBL" id="JAVRQU010000001">
    <property type="protein sequence ID" value="KAK5707570.1"/>
    <property type="molecule type" value="Genomic_DNA"/>
</dbReference>
<evidence type="ECO:0000313" key="2">
    <source>
        <dbReference type="EMBL" id="KAK5707570.1"/>
    </source>
</evidence>
<dbReference type="AlphaFoldDB" id="A0AAN8A5C8"/>
<evidence type="ECO:0000313" key="3">
    <source>
        <dbReference type="Proteomes" id="UP001310594"/>
    </source>
</evidence>
<organism evidence="2 3">
    <name type="scientific">Elasticomyces elasticus</name>
    <dbReference type="NCBI Taxonomy" id="574655"/>
    <lineage>
        <taxon>Eukaryota</taxon>
        <taxon>Fungi</taxon>
        <taxon>Dikarya</taxon>
        <taxon>Ascomycota</taxon>
        <taxon>Pezizomycotina</taxon>
        <taxon>Dothideomycetes</taxon>
        <taxon>Dothideomycetidae</taxon>
        <taxon>Mycosphaerellales</taxon>
        <taxon>Teratosphaeriaceae</taxon>
        <taxon>Elasticomyces</taxon>
    </lineage>
</organism>
<reference evidence="2" key="1">
    <citation type="submission" date="2023-08" db="EMBL/GenBank/DDBJ databases">
        <title>Black Yeasts Isolated from many extreme environments.</title>
        <authorList>
            <person name="Coleine C."/>
            <person name="Stajich J.E."/>
            <person name="Selbmann L."/>
        </authorList>
    </citation>
    <scope>NUCLEOTIDE SEQUENCE</scope>
    <source>
        <strain evidence="2">CCFEE 5810</strain>
    </source>
</reference>
<name>A0AAN8A5C8_9PEZI</name>
<feature type="region of interest" description="Disordered" evidence="1">
    <location>
        <begin position="121"/>
        <end position="142"/>
    </location>
</feature>
<sequence length="373" mass="41540">MALNSWTIHWHIFDAQGRAVGFRTYDPEEPVWTPARFAERLQGLSAEYEEGRCCDEDERMRVRMRDGCAFEDGGGPFDPRVLLQQPEWQALHPFRLQEDVGGYVEAMGRKDSAVRLGPRASGLLSGQRVPGGRYTASRPQDQDVRGLQDVDEVVHEWLEAHRRYGVQRLPTPALTEHYPNSPTPSSGPKLDAAPEVPAPVAIEEYLLAYGVEWKGMGLEAMRAMVKKHFDEDGLAEMGRRMGVGLAGFEAEVPPPPPMRGLREIGQGRAEPNVLTGNSGMSGSASPTTSEMESEPEQQRSSVPAQRSPPRGNKLPAVKRWNGRPALQPRAAFGSNSGMTPEEWVEHRRKGKNESQKMKRKEQRERKAKLCGAL</sequence>
<feature type="compositionally biased region" description="Basic and acidic residues" evidence="1">
    <location>
        <begin position="351"/>
        <end position="364"/>
    </location>
</feature>
<comment type="caution">
    <text evidence="2">The sequence shown here is derived from an EMBL/GenBank/DDBJ whole genome shotgun (WGS) entry which is preliminary data.</text>
</comment>
<evidence type="ECO:0000256" key="1">
    <source>
        <dbReference type="SAM" id="MobiDB-lite"/>
    </source>
</evidence>
<accession>A0AAN8A5C8</accession>
<feature type="region of interest" description="Disordered" evidence="1">
    <location>
        <begin position="171"/>
        <end position="192"/>
    </location>
</feature>
<feature type="region of interest" description="Disordered" evidence="1">
    <location>
        <begin position="269"/>
        <end position="373"/>
    </location>
</feature>